<dbReference type="EnsemblMetazoa" id="Aqu2.1.02172_001">
    <property type="protein sequence ID" value="Aqu2.1.02172_001"/>
    <property type="gene ID" value="Aqu2.1.02172"/>
</dbReference>
<dbReference type="OrthoDB" id="775972at2759"/>
<proteinExistence type="predicted"/>
<reference evidence="1" key="1">
    <citation type="submission" date="2017-05" db="UniProtKB">
        <authorList>
            <consortium name="EnsemblMetazoa"/>
        </authorList>
    </citation>
    <scope>IDENTIFICATION</scope>
</reference>
<dbReference type="OMA" id="PMVIVER"/>
<dbReference type="STRING" id="400682.A0A1X7SJ82"/>
<dbReference type="PANTHER" id="PTHR33198">
    <property type="entry name" value="ANK_REP_REGION DOMAIN-CONTAINING PROTEIN-RELATED"/>
    <property type="match status" value="1"/>
</dbReference>
<accession>A0A1X7SJ82</accession>
<evidence type="ECO:0000313" key="1">
    <source>
        <dbReference type="EnsemblMetazoa" id="Aqu2.1.02172_001"/>
    </source>
</evidence>
<evidence type="ECO:0008006" key="2">
    <source>
        <dbReference type="Google" id="ProtNLM"/>
    </source>
</evidence>
<dbReference type="InParanoid" id="A0A1X7SJ82"/>
<dbReference type="PANTHER" id="PTHR33198:SF19">
    <property type="entry name" value="CCHC-TYPE DOMAIN-CONTAINING PROTEIN"/>
    <property type="match status" value="1"/>
</dbReference>
<protein>
    <recommendedName>
        <fullName evidence="2">Retrotransposon gag domain-containing protein</fullName>
    </recommendedName>
</protein>
<sequence>MSSLVGKFNEFKPENERFSTYTERLKLYFEANSVADVKRVPVFLTVIGSKNYALLSDHFAPAKPSTKTLDELITALQTYFEPEPMVIVERFVFYKRDQKPTESISDFAAELRRLATRCQFKEQHLDEALRDRFICGL</sequence>
<dbReference type="AlphaFoldDB" id="A0A1X7SJ82"/>
<name>A0A1X7SJ82_AMPQE</name>
<organism evidence="1">
    <name type="scientific">Amphimedon queenslandica</name>
    <name type="common">Sponge</name>
    <dbReference type="NCBI Taxonomy" id="400682"/>
    <lineage>
        <taxon>Eukaryota</taxon>
        <taxon>Metazoa</taxon>
        <taxon>Porifera</taxon>
        <taxon>Demospongiae</taxon>
        <taxon>Heteroscleromorpha</taxon>
        <taxon>Haplosclerida</taxon>
        <taxon>Niphatidae</taxon>
        <taxon>Amphimedon</taxon>
    </lineage>
</organism>